<evidence type="ECO:0000313" key="2">
    <source>
        <dbReference type="Proteomes" id="UP000247233"/>
    </source>
</evidence>
<keyword evidence="2" id="KW-1185">Reference proteome</keyword>
<accession>A0A317VSX1</accession>
<sequence>MNIDAYDIDLYEKYMHIHLFPWAKHLLNNPTHSDLTFYIYSAPFPGHRGIIFGQVPGQSACPLEDGGISIQRNLFDSDTSHDHASKRYWSTAHWKDGRVDMKPDDDYLLKDAHVFACAAYYNELKDVIANWAIECYCFLGENQEFQDLLREVPKLNHDINRLSGGRPWPEPYWYPRPRRHRPEY</sequence>
<reference evidence="1 2" key="1">
    <citation type="submission" date="2016-12" db="EMBL/GenBank/DDBJ databases">
        <title>The genomes of Aspergillus section Nigri reveals drivers in fungal speciation.</title>
        <authorList>
            <consortium name="DOE Joint Genome Institute"/>
            <person name="Vesth T.C."/>
            <person name="Nybo J."/>
            <person name="Theobald S."/>
            <person name="Brandl J."/>
            <person name="Frisvad J.C."/>
            <person name="Nielsen K.F."/>
            <person name="Lyhne E.K."/>
            <person name="Kogle M.E."/>
            <person name="Kuo A."/>
            <person name="Riley R."/>
            <person name="Clum A."/>
            <person name="Nolan M."/>
            <person name="Lipzen A."/>
            <person name="Salamov A."/>
            <person name="Henrissat B."/>
            <person name="Wiebenga A."/>
            <person name="De Vries R.P."/>
            <person name="Grigoriev I.V."/>
            <person name="Mortensen U.H."/>
            <person name="Andersen M.R."/>
            <person name="Baker S.E."/>
        </authorList>
    </citation>
    <scope>NUCLEOTIDE SEQUENCE [LARGE SCALE GENOMIC DNA]</scope>
    <source>
        <strain evidence="1 2">CBS 117.55</strain>
    </source>
</reference>
<protein>
    <submittedName>
        <fullName evidence="1">Uncharacterized protein</fullName>
    </submittedName>
</protein>
<proteinExistence type="predicted"/>
<dbReference type="GeneID" id="37068981"/>
<comment type="caution">
    <text evidence="1">The sequence shown here is derived from an EMBL/GenBank/DDBJ whole genome shotgun (WGS) entry which is preliminary data.</text>
</comment>
<gene>
    <name evidence="1" type="ORF">BO70DRAFT_397903</name>
</gene>
<dbReference type="AlphaFoldDB" id="A0A317VSX1"/>
<organism evidence="1 2">
    <name type="scientific">Aspergillus heteromorphus CBS 117.55</name>
    <dbReference type="NCBI Taxonomy" id="1448321"/>
    <lineage>
        <taxon>Eukaryota</taxon>
        <taxon>Fungi</taxon>
        <taxon>Dikarya</taxon>
        <taxon>Ascomycota</taxon>
        <taxon>Pezizomycotina</taxon>
        <taxon>Eurotiomycetes</taxon>
        <taxon>Eurotiomycetidae</taxon>
        <taxon>Eurotiales</taxon>
        <taxon>Aspergillaceae</taxon>
        <taxon>Aspergillus</taxon>
        <taxon>Aspergillus subgen. Circumdati</taxon>
    </lineage>
</organism>
<dbReference type="RefSeq" id="XP_025397776.1">
    <property type="nucleotide sequence ID" value="XM_025546744.1"/>
</dbReference>
<dbReference type="EMBL" id="MSFL01000019">
    <property type="protein sequence ID" value="PWY77015.1"/>
    <property type="molecule type" value="Genomic_DNA"/>
</dbReference>
<name>A0A317VSX1_9EURO</name>
<evidence type="ECO:0000313" key="1">
    <source>
        <dbReference type="EMBL" id="PWY77015.1"/>
    </source>
</evidence>
<dbReference type="VEuPathDB" id="FungiDB:BO70DRAFT_397903"/>
<dbReference type="Proteomes" id="UP000247233">
    <property type="component" value="Unassembled WGS sequence"/>
</dbReference>